<dbReference type="InterPro" id="IPR034706">
    <property type="entry name" value="CpoB"/>
</dbReference>
<accession>A0A3B0WRY8</accession>
<dbReference type="SUPFAM" id="SSF48452">
    <property type="entry name" value="TPR-like"/>
    <property type="match status" value="1"/>
</dbReference>
<dbReference type="Gene3D" id="1.25.40.10">
    <property type="entry name" value="Tetratricopeptide repeat domain"/>
    <property type="match status" value="1"/>
</dbReference>
<dbReference type="Gene3D" id="1.20.5.110">
    <property type="match status" value="1"/>
</dbReference>
<dbReference type="AlphaFoldDB" id="A0A3B0WRY8"/>
<keyword evidence="1" id="KW-0175">Coiled coil</keyword>
<dbReference type="NCBIfam" id="TIGR02795">
    <property type="entry name" value="tol_pal_ybgF"/>
    <property type="match status" value="1"/>
</dbReference>
<dbReference type="GO" id="GO:0051301">
    <property type="term" value="P:cell division"/>
    <property type="evidence" value="ECO:0007669"/>
    <property type="project" value="InterPro"/>
</dbReference>
<gene>
    <name evidence="2" type="ORF">MNBD_GAMMA03-578</name>
</gene>
<name>A0A3B0WRY8_9ZZZZ</name>
<reference evidence="2" key="1">
    <citation type="submission" date="2018-06" db="EMBL/GenBank/DDBJ databases">
        <authorList>
            <person name="Zhirakovskaya E."/>
        </authorList>
    </citation>
    <scope>NUCLEOTIDE SEQUENCE</scope>
</reference>
<dbReference type="InterPro" id="IPR011990">
    <property type="entry name" value="TPR-like_helical_dom_sf"/>
</dbReference>
<protein>
    <submittedName>
        <fullName evidence="2">TPR repeat containing exported protein Putative periplasmic protein contains a protein prenylyltransferase domain</fullName>
    </submittedName>
</protein>
<dbReference type="GO" id="GO:0016740">
    <property type="term" value="F:transferase activity"/>
    <property type="evidence" value="ECO:0007669"/>
    <property type="project" value="UniProtKB-KW"/>
</dbReference>
<dbReference type="EMBL" id="UOFC01000102">
    <property type="protein sequence ID" value="VAW46484.1"/>
    <property type="molecule type" value="Genomic_DNA"/>
</dbReference>
<sequence length="271" mass="30696">MIKNMFVKLSVVSLSAGLALSLMATNSSVLAATQTSNEERLQRIERIIENPVLLQLSRRLGEQQREIQELQDQIDYLKRDLRKVNRLSDKRNKESDDRLSELESTRDKLKTQKEAYVAPLSVQESAPTLSMQENDALVIPITTHPATEKEQVAYQLAFNLIKNSQYDAAIQAFQAFLDNHKKSELASNASYWMGEAFYIQQVYSKALNAFNLVINAYPHTSKVADAMLRAGDCLENLKQLNKAKDRYAGLIALHPKTRAAEKAIKRLETLQ</sequence>
<evidence type="ECO:0000256" key="1">
    <source>
        <dbReference type="SAM" id="Coils"/>
    </source>
</evidence>
<feature type="coiled-coil region" evidence="1">
    <location>
        <begin position="53"/>
        <end position="112"/>
    </location>
</feature>
<keyword evidence="2" id="KW-0808">Transferase</keyword>
<organism evidence="2">
    <name type="scientific">hydrothermal vent metagenome</name>
    <dbReference type="NCBI Taxonomy" id="652676"/>
    <lineage>
        <taxon>unclassified sequences</taxon>
        <taxon>metagenomes</taxon>
        <taxon>ecological metagenomes</taxon>
    </lineage>
</organism>
<evidence type="ECO:0000313" key="2">
    <source>
        <dbReference type="EMBL" id="VAW46484.1"/>
    </source>
</evidence>
<dbReference type="InterPro" id="IPR014162">
    <property type="entry name" value="CpoB_C"/>
</dbReference>
<dbReference type="InterPro" id="IPR019734">
    <property type="entry name" value="TPR_rpt"/>
</dbReference>
<dbReference type="Pfam" id="PF13174">
    <property type="entry name" value="TPR_6"/>
    <property type="match status" value="3"/>
</dbReference>
<proteinExistence type="inferred from homology"/>
<dbReference type="HAMAP" id="MF_02066">
    <property type="entry name" value="CpoB"/>
    <property type="match status" value="1"/>
</dbReference>